<keyword evidence="10" id="KW-1185">Reference proteome</keyword>
<gene>
    <name evidence="9" type="primary">LOC110711698</name>
</gene>
<dbReference type="PANTHER" id="PTHR24296">
    <property type="entry name" value="CYTOCHROME P450"/>
    <property type="match status" value="1"/>
</dbReference>
<feature type="transmembrane region" description="Helical" evidence="8">
    <location>
        <begin position="12"/>
        <end position="30"/>
    </location>
</feature>
<dbReference type="RefSeq" id="XP_021745806.1">
    <property type="nucleotide sequence ID" value="XM_021890114.1"/>
</dbReference>
<dbReference type="InterPro" id="IPR001128">
    <property type="entry name" value="Cyt_P450"/>
</dbReference>
<keyword evidence="8" id="KW-0472">Membrane</keyword>
<dbReference type="GeneID" id="110711698"/>
<comment type="similarity">
    <text evidence="2 7">Belongs to the cytochrome P450 family.</text>
</comment>
<dbReference type="PRINTS" id="PR00463">
    <property type="entry name" value="EP450I"/>
</dbReference>
<organism evidence="9 10">
    <name type="scientific">Chenopodium quinoa</name>
    <name type="common">Quinoa</name>
    <dbReference type="NCBI Taxonomy" id="63459"/>
    <lineage>
        <taxon>Eukaryota</taxon>
        <taxon>Viridiplantae</taxon>
        <taxon>Streptophyta</taxon>
        <taxon>Embryophyta</taxon>
        <taxon>Tracheophyta</taxon>
        <taxon>Spermatophyta</taxon>
        <taxon>Magnoliopsida</taxon>
        <taxon>eudicotyledons</taxon>
        <taxon>Gunneridae</taxon>
        <taxon>Pentapetalae</taxon>
        <taxon>Caryophyllales</taxon>
        <taxon>Chenopodiaceae</taxon>
        <taxon>Chenopodioideae</taxon>
        <taxon>Atripliceae</taxon>
        <taxon>Chenopodium</taxon>
    </lineage>
</organism>
<proteinExistence type="inferred from homology"/>
<dbReference type="SUPFAM" id="SSF48264">
    <property type="entry name" value="Cytochrome P450"/>
    <property type="match status" value="1"/>
</dbReference>
<evidence type="ECO:0000313" key="9">
    <source>
        <dbReference type="EnsemblPlants" id="AUR62018391-RA:cds"/>
    </source>
</evidence>
<evidence type="ECO:0000313" key="10">
    <source>
        <dbReference type="Proteomes" id="UP000596660"/>
    </source>
</evidence>
<evidence type="ECO:0000256" key="1">
    <source>
        <dbReference type="ARBA" id="ARBA00001971"/>
    </source>
</evidence>
<dbReference type="PROSITE" id="PS00086">
    <property type="entry name" value="CYTOCHROME_P450"/>
    <property type="match status" value="1"/>
</dbReference>
<reference evidence="9" key="2">
    <citation type="submission" date="2021-03" db="UniProtKB">
        <authorList>
            <consortium name="EnsemblPlants"/>
        </authorList>
    </citation>
    <scope>IDENTIFICATION</scope>
</reference>
<dbReference type="KEGG" id="cqi:110711698"/>
<evidence type="ECO:0008006" key="11">
    <source>
        <dbReference type="Google" id="ProtNLM"/>
    </source>
</evidence>
<dbReference type="GO" id="GO:0020037">
    <property type="term" value="F:heme binding"/>
    <property type="evidence" value="ECO:0007669"/>
    <property type="project" value="InterPro"/>
</dbReference>
<evidence type="ECO:0000256" key="4">
    <source>
        <dbReference type="ARBA" id="ARBA00023002"/>
    </source>
</evidence>
<protein>
    <recommendedName>
        <fullName evidence="11">Cytochrome P450</fullName>
    </recommendedName>
</protein>
<sequence>MEQIMTTLSSFFPSFTLFSIILFSLYYTLYHLPNTKKQALGFKTYPFLGTLPQFLANRHRFHDWSFEILSPLPTHTSVFFRPGKVHGIITAYPPNVEHFLKTRFDNYPKGARFISLLYDFFGTGIFNSDGHHWRHQRKTASYEFNKTSLKNFVLESVRFEIKTRLIPIFIDASGSDRVLDLQDVLERFAFDNICKLAFDFDPGCLAGDGSGESEFMRAFEDATALSAGRFFYALPFIWKIKRFFNVGSEKRLRESIKTVHDFAEKIIRTRLEEISGENSRNVNSQDLLSRFISADDISKQQDGNFLRDVVTSTILAGRDTTSSGLSWFYWLLSKHPDVLTKIRSEVGEVRTKAGKQVGDMYDFDDLREMNYLHAALSEALRLYPPVPVDTRTCLEDDVFPDGTKIKKDWFVTYSTYGMGRMESIWGKDCLMFRPERWIDENGCYKPENPFKYPVFHAGPRICLGKEMAYLQMKSIVACVVEQFDVDIVEKEKCPQYLMSLTLRMKNGLPVKVKARQL</sequence>
<evidence type="ECO:0000256" key="5">
    <source>
        <dbReference type="ARBA" id="ARBA00023004"/>
    </source>
</evidence>
<keyword evidence="5 6" id="KW-0408">Iron</keyword>
<dbReference type="Gene3D" id="1.10.630.10">
    <property type="entry name" value="Cytochrome P450"/>
    <property type="match status" value="1"/>
</dbReference>
<evidence type="ECO:0000256" key="2">
    <source>
        <dbReference type="ARBA" id="ARBA00010617"/>
    </source>
</evidence>
<dbReference type="AlphaFoldDB" id="A0A803LT47"/>
<name>A0A803LT47_CHEQI</name>
<evidence type="ECO:0000256" key="6">
    <source>
        <dbReference type="PIRSR" id="PIRSR602401-1"/>
    </source>
</evidence>
<accession>A0A803LT47</accession>
<dbReference type="OMA" id="WEFIPFG"/>
<reference evidence="9" key="1">
    <citation type="journal article" date="2017" name="Nature">
        <title>The genome of Chenopodium quinoa.</title>
        <authorList>
            <person name="Jarvis D.E."/>
            <person name="Ho Y.S."/>
            <person name="Lightfoot D.J."/>
            <person name="Schmoeckel S.M."/>
            <person name="Li B."/>
            <person name="Borm T.J.A."/>
            <person name="Ohyanagi H."/>
            <person name="Mineta K."/>
            <person name="Michell C.T."/>
            <person name="Saber N."/>
            <person name="Kharbatia N.M."/>
            <person name="Rupper R.R."/>
            <person name="Sharp A.R."/>
            <person name="Dally N."/>
            <person name="Boughton B.A."/>
            <person name="Woo Y.H."/>
            <person name="Gao G."/>
            <person name="Schijlen E.G.W.M."/>
            <person name="Guo X."/>
            <person name="Momin A.A."/>
            <person name="Negrao S."/>
            <person name="Al-Babili S."/>
            <person name="Gehring C."/>
            <person name="Roessner U."/>
            <person name="Jung C."/>
            <person name="Murphy K."/>
            <person name="Arold S.T."/>
            <person name="Gojobori T."/>
            <person name="van der Linden C.G."/>
            <person name="van Loo E.N."/>
            <person name="Jellen E.N."/>
            <person name="Maughan P.J."/>
            <person name="Tester M."/>
        </authorList>
    </citation>
    <scope>NUCLEOTIDE SEQUENCE [LARGE SCALE GENOMIC DNA]</scope>
    <source>
        <strain evidence="9">cv. PI 614886</strain>
    </source>
</reference>
<dbReference type="InterPro" id="IPR036396">
    <property type="entry name" value="Cyt_P450_sf"/>
</dbReference>
<evidence type="ECO:0000256" key="8">
    <source>
        <dbReference type="SAM" id="Phobius"/>
    </source>
</evidence>
<dbReference type="OrthoDB" id="1470350at2759"/>
<feature type="binding site" description="axial binding residue" evidence="6">
    <location>
        <position position="462"/>
    </location>
    <ligand>
        <name>heme</name>
        <dbReference type="ChEBI" id="CHEBI:30413"/>
    </ligand>
    <ligandPart>
        <name>Fe</name>
        <dbReference type="ChEBI" id="CHEBI:18248"/>
    </ligandPart>
</feature>
<evidence type="ECO:0000256" key="7">
    <source>
        <dbReference type="RuleBase" id="RU000461"/>
    </source>
</evidence>
<comment type="cofactor">
    <cofactor evidence="1 6">
        <name>heme</name>
        <dbReference type="ChEBI" id="CHEBI:30413"/>
    </cofactor>
</comment>
<evidence type="ECO:0000256" key="3">
    <source>
        <dbReference type="ARBA" id="ARBA00022723"/>
    </source>
</evidence>
<keyword evidence="8" id="KW-0812">Transmembrane</keyword>
<keyword evidence="6 7" id="KW-0349">Heme</keyword>
<dbReference type="InterPro" id="IPR017972">
    <property type="entry name" value="Cyt_P450_CS"/>
</dbReference>
<dbReference type="Gramene" id="AUR62018391-RA">
    <property type="protein sequence ID" value="AUR62018391-RA:cds"/>
    <property type="gene ID" value="AUR62018391"/>
</dbReference>
<dbReference type="CDD" id="cd11064">
    <property type="entry name" value="CYP86A"/>
    <property type="match status" value="1"/>
</dbReference>
<keyword evidence="3 6" id="KW-0479">Metal-binding</keyword>
<dbReference type="GO" id="GO:0004497">
    <property type="term" value="F:monooxygenase activity"/>
    <property type="evidence" value="ECO:0007669"/>
    <property type="project" value="UniProtKB-KW"/>
</dbReference>
<dbReference type="Proteomes" id="UP000596660">
    <property type="component" value="Unplaced"/>
</dbReference>
<dbReference type="GO" id="GO:0006629">
    <property type="term" value="P:lipid metabolic process"/>
    <property type="evidence" value="ECO:0007669"/>
    <property type="project" value="UniProtKB-ARBA"/>
</dbReference>
<keyword evidence="8" id="KW-1133">Transmembrane helix</keyword>
<keyword evidence="4 7" id="KW-0560">Oxidoreductase</keyword>
<dbReference type="Pfam" id="PF00067">
    <property type="entry name" value="p450"/>
    <property type="match status" value="1"/>
</dbReference>
<dbReference type="GO" id="GO:0016705">
    <property type="term" value="F:oxidoreductase activity, acting on paired donors, with incorporation or reduction of molecular oxygen"/>
    <property type="evidence" value="ECO:0007669"/>
    <property type="project" value="InterPro"/>
</dbReference>
<dbReference type="SMR" id="A0A803LT47"/>
<dbReference type="EnsemblPlants" id="AUR62018391-RA">
    <property type="protein sequence ID" value="AUR62018391-RA:cds"/>
    <property type="gene ID" value="AUR62018391"/>
</dbReference>
<dbReference type="InterPro" id="IPR002401">
    <property type="entry name" value="Cyt_P450_E_grp-I"/>
</dbReference>
<keyword evidence="7" id="KW-0503">Monooxygenase</keyword>
<dbReference type="PRINTS" id="PR00385">
    <property type="entry name" value="P450"/>
</dbReference>
<dbReference type="GO" id="GO:0005506">
    <property type="term" value="F:iron ion binding"/>
    <property type="evidence" value="ECO:0007669"/>
    <property type="project" value="InterPro"/>
</dbReference>